<protein>
    <submittedName>
        <fullName evidence="2">TOBE domain-containing protein</fullName>
    </submittedName>
</protein>
<accession>A0A939F660</accession>
<dbReference type="AlphaFoldDB" id="A0A939F660"/>
<feature type="domain" description="Transport-associated OB type 1" evidence="1">
    <location>
        <begin position="1"/>
        <end position="31"/>
    </location>
</feature>
<gene>
    <name evidence="2" type="ORF">J0695_16075</name>
</gene>
<dbReference type="Proteomes" id="UP000664167">
    <property type="component" value="Unassembled WGS sequence"/>
</dbReference>
<evidence type="ECO:0000259" key="1">
    <source>
        <dbReference type="Pfam" id="PF03459"/>
    </source>
</evidence>
<dbReference type="InterPro" id="IPR008995">
    <property type="entry name" value="Mo/tungstate-bd_C_term_dom"/>
</dbReference>
<evidence type="ECO:0000313" key="2">
    <source>
        <dbReference type="EMBL" id="MBO0513306.1"/>
    </source>
</evidence>
<comment type="caution">
    <text evidence="2">The sequence shown here is derived from an EMBL/GenBank/DDBJ whole genome shotgun (WGS) entry which is preliminary data.</text>
</comment>
<proteinExistence type="predicted"/>
<keyword evidence="3" id="KW-1185">Reference proteome</keyword>
<sequence length="35" mass="3945">MVSLLTREAVEDLRLEIGDQVTARVKSTDLFIDIP</sequence>
<dbReference type="SUPFAM" id="SSF50331">
    <property type="entry name" value="MOP-like"/>
    <property type="match status" value="1"/>
</dbReference>
<reference evidence="2" key="1">
    <citation type="submission" date="2021-03" db="EMBL/GenBank/DDBJ databases">
        <title>Streptomyces poriferae sp. nov., a novel marine sponge-derived Actinobacteria species with anti-MRSA activity.</title>
        <authorList>
            <person name="Sandoval-Powers M."/>
            <person name="Kralova S."/>
            <person name="Nguyen G.-S."/>
            <person name="Fawwal D."/>
            <person name="Degnes K."/>
            <person name="Klinkenberg G."/>
            <person name="Sletta H."/>
            <person name="Wentzel A."/>
            <person name="Liles M.R."/>
        </authorList>
    </citation>
    <scope>NUCLEOTIDE SEQUENCE</scope>
    <source>
        <strain evidence="2">DSM 41794</strain>
    </source>
</reference>
<organism evidence="2 3">
    <name type="scientific">Streptomyces beijiangensis</name>
    <dbReference type="NCBI Taxonomy" id="163361"/>
    <lineage>
        <taxon>Bacteria</taxon>
        <taxon>Bacillati</taxon>
        <taxon>Actinomycetota</taxon>
        <taxon>Actinomycetes</taxon>
        <taxon>Kitasatosporales</taxon>
        <taxon>Streptomycetaceae</taxon>
        <taxon>Streptomyces</taxon>
    </lineage>
</organism>
<name>A0A939F660_9ACTN</name>
<evidence type="ECO:0000313" key="3">
    <source>
        <dbReference type="Proteomes" id="UP000664167"/>
    </source>
</evidence>
<dbReference type="EMBL" id="JAFLRJ010000146">
    <property type="protein sequence ID" value="MBO0513306.1"/>
    <property type="molecule type" value="Genomic_DNA"/>
</dbReference>
<dbReference type="Gene3D" id="2.40.50.100">
    <property type="match status" value="1"/>
</dbReference>
<dbReference type="Pfam" id="PF03459">
    <property type="entry name" value="TOBE"/>
    <property type="match status" value="1"/>
</dbReference>
<dbReference type="InterPro" id="IPR005116">
    <property type="entry name" value="Transp-assoc_OB_typ1"/>
</dbReference>